<dbReference type="InterPro" id="IPR014710">
    <property type="entry name" value="RmlC-like_jellyroll"/>
</dbReference>
<dbReference type="RefSeq" id="WP_036123875.1">
    <property type="nucleotide sequence ID" value="NZ_BMET01000003.1"/>
</dbReference>
<dbReference type="AlphaFoldDB" id="A0A084THH6"/>
<evidence type="ECO:0000313" key="3">
    <source>
        <dbReference type="Proteomes" id="UP000028521"/>
    </source>
</evidence>
<dbReference type="Gene3D" id="2.60.120.10">
    <property type="entry name" value="Jelly Rolls"/>
    <property type="match status" value="1"/>
</dbReference>
<organism evidence="2 3">
    <name type="scientific">Mangrovimonas yunxiaonensis</name>
    <dbReference type="NCBI Taxonomy" id="1197477"/>
    <lineage>
        <taxon>Bacteria</taxon>
        <taxon>Pseudomonadati</taxon>
        <taxon>Bacteroidota</taxon>
        <taxon>Flavobacteriia</taxon>
        <taxon>Flavobacteriales</taxon>
        <taxon>Flavobacteriaceae</taxon>
        <taxon>Mangrovimonas</taxon>
    </lineage>
</organism>
<dbReference type="OrthoDB" id="1092431at2"/>
<reference evidence="3" key="2">
    <citation type="submission" date="2014-07" db="EMBL/GenBank/DDBJ databases">
        <title>Genome sequence of Mangrovimonas yunxiaonensis.</title>
        <authorList>
            <person name="Li Y."/>
            <person name="Zheng T."/>
        </authorList>
    </citation>
    <scope>NUCLEOTIDE SEQUENCE [LARGE SCALE GENOMIC DNA]</scope>
    <source>
        <strain evidence="3">LY01</strain>
    </source>
</reference>
<dbReference type="InterPro" id="IPR000595">
    <property type="entry name" value="cNMP-bd_dom"/>
</dbReference>
<dbReference type="PROSITE" id="PS50042">
    <property type="entry name" value="CNMP_BINDING_3"/>
    <property type="match status" value="1"/>
</dbReference>
<gene>
    <name evidence="2" type="ORF">IA57_12085</name>
</gene>
<dbReference type="Pfam" id="PF00027">
    <property type="entry name" value="cNMP_binding"/>
    <property type="match status" value="1"/>
</dbReference>
<dbReference type="EMBL" id="JPFK01000009">
    <property type="protein sequence ID" value="KFB00162.1"/>
    <property type="molecule type" value="Genomic_DNA"/>
</dbReference>
<keyword evidence="3" id="KW-1185">Reference proteome</keyword>
<proteinExistence type="predicted"/>
<reference evidence="2 3" key="1">
    <citation type="journal article" date="2014" name="Genome Announc.">
        <title>Draft Genome Sequence of the Algicidal Bacterium Mangrovimonas yunxiaonensis Strain LY01.</title>
        <authorList>
            <person name="Li Y."/>
            <person name="Zhu H."/>
            <person name="Li C."/>
            <person name="Zhang H."/>
            <person name="Chen Z."/>
            <person name="Zheng W."/>
            <person name="Xu H."/>
            <person name="Zheng T."/>
        </authorList>
    </citation>
    <scope>NUCLEOTIDE SEQUENCE [LARGE SCALE GENOMIC DNA]</scope>
    <source>
        <strain evidence="2 3">LY01</strain>
    </source>
</reference>
<sequence>MYQSIEKHIANYVKTSTEELQAFTSRLAPINIQKKAFLLKPETFIHNEYFVVKGCLIAYYLDTKGNKHIVQFAIEDWWIGDFDAYFNNTPSKLYIQAIEDATLFALSKKHFNQLLIEAPIFERYFRVLVTNAFVAQRKRILSTLHNSAKARYQEFCELYPTIQDRVPNYYIANYLGMSAESLSRVRRQLKG</sequence>
<evidence type="ECO:0000259" key="1">
    <source>
        <dbReference type="PROSITE" id="PS50042"/>
    </source>
</evidence>
<feature type="domain" description="Cyclic nucleotide-binding" evidence="1">
    <location>
        <begin position="49"/>
        <end position="115"/>
    </location>
</feature>
<dbReference type="Proteomes" id="UP000028521">
    <property type="component" value="Unassembled WGS sequence"/>
</dbReference>
<dbReference type="InterPro" id="IPR018490">
    <property type="entry name" value="cNMP-bd_dom_sf"/>
</dbReference>
<protein>
    <submittedName>
        <fullName evidence="2">Catabolite gene activator protein</fullName>
    </submittedName>
</protein>
<dbReference type="CDD" id="cd00038">
    <property type="entry name" value="CAP_ED"/>
    <property type="match status" value="1"/>
</dbReference>
<dbReference type="eggNOG" id="COG0664">
    <property type="taxonomic scope" value="Bacteria"/>
</dbReference>
<comment type="caution">
    <text evidence="2">The sequence shown here is derived from an EMBL/GenBank/DDBJ whole genome shotgun (WGS) entry which is preliminary data.</text>
</comment>
<evidence type="ECO:0000313" key="2">
    <source>
        <dbReference type="EMBL" id="KFB00162.1"/>
    </source>
</evidence>
<dbReference type="SUPFAM" id="SSF51206">
    <property type="entry name" value="cAMP-binding domain-like"/>
    <property type="match status" value="1"/>
</dbReference>
<accession>A0A084THH6</accession>
<name>A0A084THH6_9FLAO</name>
<dbReference type="STRING" id="1197477.IA57_12085"/>